<evidence type="ECO:0000313" key="2">
    <source>
        <dbReference type="Proteomes" id="UP000194546"/>
    </source>
</evidence>
<sequence>MLAEATETSASTAKEAGAGDIQAQHLLAKEAATQVAHA</sequence>
<protein>
    <submittedName>
        <fullName evidence="1">Uncharacterized protein</fullName>
    </submittedName>
</protein>
<dbReference type="EMBL" id="NBTY01000102">
    <property type="protein sequence ID" value="OTP72910.1"/>
    <property type="molecule type" value="Genomic_DNA"/>
</dbReference>
<accession>A0A242MP03</accession>
<evidence type="ECO:0000313" key="1">
    <source>
        <dbReference type="EMBL" id="OTP72910.1"/>
    </source>
</evidence>
<organism evidence="1 2">
    <name type="scientific">Caballeronia sordidicola</name>
    <name type="common">Burkholderia sordidicola</name>
    <dbReference type="NCBI Taxonomy" id="196367"/>
    <lineage>
        <taxon>Bacteria</taxon>
        <taxon>Pseudomonadati</taxon>
        <taxon>Pseudomonadota</taxon>
        <taxon>Betaproteobacteria</taxon>
        <taxon>Burkholderiales</taxon>
        <taxon>Burkholderiaceae</taxon>
        <taxon>Caballeronia</taxon>
    </lineage>
</organism>
<reference evidence="1 2" key="1">
    <citation type="submission" date="2017-03" db="EMBL/GenBank/DDBJ databases">
        <title>Genome analysis of strain PAMC 26510.</title>
        <authorList>
            <person name="Oh H.-M."/>
            <person name="Yang J.-A."/>
        </authorList>
    </citation>
    <scope>NUCLEOTIDE SEQUENCE [LARGE SCALE GENOMIC DNA]</scope>
    <source>
        <strain evidence="1 2">PAMC 26510</strain>
    </source>
</reference>
<comment type="caution">
    <text evidence="1">The sequence shown here is derived from an EMBL/GenBank/DDBJ whole genome shotgun (WGS) entry which is preliminary data.</text>
</comment>
<name>A0A242MP03_CABSO</name>
<proteinExistence type="predicted"/>
<dbReference type="Proteomes" id="UP000194546">
    <property type="component" value="Unassembled WGS sequence"/>
</dbReference>
<gene>
    <name evidence="1" type="ORF">PAMC26510_20710</name>
</gene>
<dbReference type="AlphaFoldDB" id="A0A242MP03"/>